<evidence type="ECO:0000256" key="5">
    <source>
        <dbReference type="ARBA" id="ARBA00022692"/>
    </source>
</evidence>
<dbReference type="GO" id="GO:0005921">
    <property type="term" value="C:gap junction"/>
    <property type="evidence" value="ECO:0007669"/>
    <property type="project" value="UniProtKB-SubCell"/>
</dbReference>
<evidence type="ECO:0000256" key="8">
    <source>
        <dbReference type="ARBA" id="ARBA00022989"/>
    </source>
</evidence>
<protein>
    <recommendedName>
        <fullName evidence="12">Innexin</fullName>
    </recommendedName>
</protein>
<dbReference type="PRINTS" id="PR01262">
    <property type="entry name" value="INNEXIN"/>
</dbReference>
<comment type="subcellular location">
    <subcellularLocation>
        <location evidence="1">Cell junction</location>
        <location evidence="1">Gap junction</location>
    </subcellularLocation>
    <subcellularLocation>
        <location evidence="2 12">Cell membrane</location>
        <topology evidence="2 12">Multi-pass membrane protein</topology>
    </subcellularLocation>
</comment>
<keyword evidence="10 12" id="KW-0472">Membrane</keyword>
<comment type="similarity">
    <text evidence="12">Belongs to the pannexin family.</text>
</comment>
<evidence type="ECO:0000256" key="7">
    <source>
        <dbReference type="ARBA" id="ARBA00022949"/>
    </source>
</evidence>
<evidence type="ECO:0000313" key="14">
    <source>
        <dbReference type="Proteomes" id="UP000887540"/>
    </source>
</evidence>
<name>A0A914CQD7_9BILA</name>
<dbReference type="PROSITE" id="PS51013">
    <property type="entry name" value="PANNEXIN"/>
    <property type="match status" value="1"/>
</dbReference>
<evidence type="ECO:0000256" key="13">
    <source>
        <dbReference type="SAM" id="MobiDB-lite"/>
    </source>
</evidence>
<keyword evidence="5 12" id="KW-0812">Transmembrane</keyword>
<evidence type="ECO:0000256" key="3">
    <source>
        <dbReference type="ARBA" id="ARBA00022448"/>
    </source>
</evidence>
<dbReference type="InterPro" id="IPR000990">
    <property type="entry name" value="Innexin"/>
</dbReference>
<comment type="function">
    <text evidence="12">Structural component of the gap junctions.</text>
</comment>
<evidence type="ECO:0000256" key="4">
    <source>
        <dbReference type="ARBA" id="ARBA00022475"/>
    </source>
</evidence>
<evidence type="ECO:0000256" key="1">
    <source>
        <dbReference type="ARBA" id="ARBA00004610"/>
    </source>
</evidence>
<dbReference type="GO" id="GO:0005886">
    <property type="term" value="C:plasma membrane"/>
    <property type="evidence" value="ECO:0007669"/>
    <property type="project" value="UniProtKB-SubCell"/>
</dbReference>
<reference evidence="15" key="1">
    <citation type="submission" date="2022-11" db="UniProtKB">
        <authorList>
            <consortium name="WormBaseParasite"/>
        </authorList>
    </citation>
    <scope>IDENTIFICATION</scope>
</reference>
<evidence type="ECO:0000256" key="12">
    <source>
        <dbReference type="RuleBase" id="RU010713"/>
    </source>
</evidence>
<accession>A0A914CQD7</accession>
<evidence type="ECO:0000256" key="11">
    <source>
        <dbReference type="ARBA" id="ARBA00023303"/>
    </source>
</evidence>
<dbReference type="AlphaFoldDB" id="A0A914CQD7"/>
<evidence type="ECO:0000256" key="10">
    <source>
        <dbReference type="ARBA" id="ARBA00023136"/>
    </source>
</evidence>
<feature type="transmembrane region" description="Helical" evidence="12">
    <location>
        <begin position="37"/>
        <end position="56"/>
    </location>
</feature>
<organism evidence="14 15">
    <name type="scientific">Acrobeloides nanus</name>
    <dbReference type="NCBI Taxonomy" id="290746"/>
    <lineage>
        <taxon>Eukaryota</taxon>
        <taxon>Metazoa</taxon>
        <taxon>Ecdysozoa</taxon>
        <taxon>Nematoda</taxon>
        <taxon>Chromadorea</taxon>
        <taxon>Rhabditida</taxon>
        <taxon>Tylenchina</taxon>
        <taxon>Cephalobomorpha</taxon>
        <taxon>Cephaloboidea</taxon>
        <taxon>Cephalobidae</taxon>
        <taxon>Acrobeloides</taxon>
    </lineage>
</organism>
<keyword evidence="6" id="KW-0303">Gap junction</keyword>
<dbReference type="PANTHER" id="PTHR11893">
    <property type="entry name" value="INNEXIN"/>
    <property type="match status" value="1"/>
</dbReference>
<evidence type="ECO:0000256" key="6">
    <source>
        <dbReference type="ARBA" id="ARBA00022868"/>
    </source>
</evidence>
<keyword evidence="8 12" id="KW-1133">Transmembrane helix</keyword>
<dbReference type="Proteomes" id="UP000887540">
    <property type="component" value="Unplaced"/>
</dbReference>
<evidence type="ECO:0000256" key="2">
    <source>
        <dbReference type="ARBA" id="ARBA00004651"/>
    </source>
</evidence>
<dbReference type="GO" id="GO:0005243">
    <property type="term" value="F:gap junction channel activity"/>
    <property type="evidence" value="ECO:0007669"/>
    <property type="project" value="TreeGrafter"/>
</dbReference>
<evidence type="ECO:0000313" key="15">
    <source>
        <dbReference type="WBParaSite" id="ACRNAN_scaffold133.g6979.t1"/>
    </source>
</evidence>
<keyword evidence="3 12" id="KW-0813">Transport</keyword>
<comment type="caution">
    <text evidence="12">Lacks conserved residue(s) required for the propagation of feature annotation.</text>
</comment>
<evidence type="ECO:0000256" key="9">
    <source>
        <dbReference type="ARBA" id="ARBA00023065"/>
    </source>
</evidence>
<keyword evidence="11 12" id="KW-0407">Ion channel</keyword>
<keyword evidence="7" id="KW-0965">Cell junction</keyword>
<feature type="region of interest" description="Disordered" evidence="13">
    <location>
        <begin position="326"/>
        <end position="360"/>
    </location>
</feature>
<proteinExistence type="inferred from homology"/>
<dbReference type="GO" id="GO:0034220">
    <property type="term" value="P:monoatomic ion transmembrane transport"/>
    <property type="evidence" value="ECO:0007669"/>
    <property type="project" value="UniProtKB-KW"/>
</dbReference>
<sequence>MEQYSENYCWIQNTYWIPFQDHIPHRLDDRERKQIGYYQWVPFMFAIAAMTFYMPATVWRMLANQSGLNVSLILQNAVQDENVDPIVRDKTIDILSRHMDDALRYQRELGSKNKNVFLFALFKFGRFYGSYVTVVYIFVKLLHIFNVIIHFYWLNKFLETADYPLFGGHVLYDLWNEREWRDSGKFPRVTLCDFEIRVLGNIHRHTVQCVLVINMFTEKIFVFLWLWMLFLTALSIISLSVWLATIGLPSCRQAFVEKYLELSVDPGGDLAPFVEKFLRPDGVFILKMVSTHAGNMMCCKVIEGLWIRYLEWQSLVLRKELRRTPSAKERRRSESKERERILRNRTGSPPREDNTVNPHEVLSNRVPIASITDTRHYV</sequence>
<dbReference type="PANTHER" id="PTHR11893:SF25">
    <property type="entry name" value="INNEXIN"/>
    <property type="match status" value="1"/>
</dbReference>
<gene>
    <name evidence="12" type="primary">inx</name>
</gene>
<feature type="transmembrane region" description="Helical" evidence="12">
    <location>
        <begin position="220"/>
        <end position="244"/>
    </location>
</feature>
<keyword evidence="14" id="KW-1185">Reference proteome</keyword>
<feature type="transmembrane region" description="Helical" evidence="12">
    <location>
        <begin position="131"/>
        <end position="153"/>
    </location>
</feature>
<keyword evidence="4" id="KW-1003">Cell membrane</keyword>
<keyword evidence="9 12" id="KW-0406">Ion transport</keyword>
<feature type="compositionally biased region" description="Basic and acidic residues" evidence="13">
    <location>
        <begin position="326"/>
        <end position="342"/>
    </location>
</feature>
<dbReference type="WBParaSite" id="ACRNAN_scaffold133.g6979.t1">
    <property type="protein sequence ID" value="ACRNAN_scaffold133.g6979.t1"/>
    <property type="gene ID" value="ACRNAN_scaffold133.g6979"/>
</dbReference>
<dbReference type="Pfam" id="PF00876">
    <property type="entry name" value="Innexin"/>
    <property type="match status" value="1"/>
</dbReference>